<reference evidence="1 2" key="1">
    <citation type="submission" date="2016-11" db="EMBL/GenBank/DDBJ databases">
        <authorList>
            <person name="Jaros S."/>
            <person name="Januszkiewicz K."/>
            <person name="Wedrychowicz H."/>
        </authorList>
    </citation>
    <scope>NUCLEOTIDE SEQUENCE [LARGE SCALE GENOMIC DNA]</scope>
    <source>
        <strain evidence="1 2">CGMCC 1.12145</strain>
    </source>
</reference>
<protein>
    <submittedName>
        <fullName evidence="1">Gliding motility-associated C-terminal domain-containing protein</fullName>
    </submittedName>
</protein>
<proteinExistence type="predicted"/>
<sequence>MICTAFIFQVFPVSGQTVNTGTVVIAQGTEVSTMEDFDNKEGATVHNDGTFFVYGNFNNDGLVSFTPGATTGNTLFRGLYGAQNISGNMPSDFFNVLFDNPATQPAFHLSGDIGVYGNAEFRDGIVDGDMYGGLVTFYQGASHQQVSDISFVDGKVRKTGNEPFDYPIGDGGYYRSAYMSEPSELSDHFTSQYILKNSNTLYPHSDKENNIEIIDNGEYWEINRTAGMSDIVLTLTWNEATTPSDILRKEEGKAIHIVRWDAVNKRWKDEGGVTDNEEKTVTTAVSGYGIFTFAKVRTEEEPTGLVIYNGVSPNGDGRNDFFYIKGLENYPENTVEIYNRWGVKVYEAKGYNNTNVRFDGYSHGRATLNKGKLLPTGTYFYILKYNDNNRLRDQSGYLYIN</sequence>
<dbReference type="AlphaFoldDB" id="A0A1K1QJM5"/>
<keyword evidence="2" id="KW-1185">Reference proteome</keyword>
<dbReference type="Pfam" id="PF13585">
    <property type="entry name" value="CHU_C"/>
    <property type="match status" value="1"/>
</dbReference>
<evidence type="ECO:0000313" key="2">
    <source>
        <dbReference type="Proteomes" id="UP000182248"/>
    </source>
</evidence>
<dbReference type="Proteomes" id="UP000182248">
    <property type="component" value="Unassembled WGS sequence"/>
</dbReference>
<dbReference type="STRING" id="1150368.SAMN02927921_02630"/>
<dbReference type="NCBIfam" id="TIGR04131">
    <property type="entry name" value="Bac_Flav_CTERM"/>
    <property type="match status" value="1"/>
</dbReference>
<evidence type="ECO:0000313" key="1">
    <source>
        <dbReference type="EMBL" id="SFW59892.1"/>
    </source>
</evidence>
<organism evidence="1 2">
    <name type="scientific">Sinomicrobium oceani</name>
    <dbReference type="NCBI Taxonomy" id="1150368"/>
    <lineage>
        <taxon>Bacteria</taxon>
        <taxon>Pseudomonadati</taxon>
        <taxon>Bacteroidota</taxon>
        <taxon>Flavobacteriia</taxon>
        <taxon>Flavobacteriales</taxon>
        <taxon>Flavobacteriaceae</taxon>
        <taxon>Sinomicrobium</taxon>
    </lineage>
</organism>
<dbReference type="EMBL" id="FPJE01000013">
    <property type="protein sequence ID" value="SFW59892.1"/>
    <property type="molecule type" value="Genomic_DNA"/>
</dbReference>
<accession>A0A1K1QJM5</accession>
<dbReference type="InterPro" id="IPR026341">
    <property type="entry name" value="T9SS_type_B"/>
</dbReference>
<name>A0A1K1QJM5_9FLAO</name>
<gene>
    <name evidence="1" type="ORF">SAMN02927921_02630</name>
</gene>